<accession>A0AAV5IJC5</accession>
<organism evidence="1 2">
    <name type="scientific">Rubroshorea leprosula</name>
    <dbReference type="NCBI Taxonomy" id="152421"/>
    <lineage>
        <taxon>Eukaryota</taxon>
        <taxon>Viridiplantae</taxon>
        <taxon>Streptophyta</taxon>
        <taxon>Embryophyta</taxon>
        <taxon>Tracheophyta</taxon>
        <taxon>Spermatophyta</taxon>
        <taxon>Magnoliopsida</taxon>
        <taxon>eudicotyledons</taxon>
        <taxon>Gunneridae</taxon>
        <taxon>Pentapetalae</taxon>
        <taxon>rosids</taxon>
        <taxon>malvids</taxon>
        <taxon>Malvales</taxon>
        <taxon>Dipterocarpaceae</taxon>
        <taxon>Rubroshorea</taxon>
    </lineage>
</organism>
<protein>
    <submittedName>
        <fullName evidence="1">Uncharacterized protein</fullName>
    </submittedName>
</protein>
<name>A0AAV5IJC5_9ROSI</name>
<dbReference type="EMBL" id="BPVZ01000012">
    <property type="protein sequence ID" value="GKU97993.1"/>
    <property type="molecule type" value="Genomic_DNA"/>
</dbReference>
<evidence type="ECO:0000313" key="2">
    <source>
        <dbReference type="Proteomes" id="UP001054252"/>
    </source>
</evidence>
<sequence length="127" mass="14930">MLLVLWYRSFSTSRFDFNLVKRFHVSKSISHPRFFKFRHSGSKYSDSQRIYSAFNSFSTSLLPRVTDKSISFAILFSLQLLKCIFTDKKTESQASSSLWLVKTTVANETRFPLLKDLQDFKFKYLNS</sequence>
<keyword evidence="2" id="KW-1185">Reference proteome</keyword>
<comment type="caution">
    <text evidence="1">The sequence shown here is derived from an EMBL/GenBank/DDBJ whole genome shotgun (WGS) entry which is preliminary data.</text>
</comment>
<reference evidence="1 2" key="1">
    <citation type="journal article" date="2021" name="Commun. Biol.">
        <title>The genome of Shorea leprosula (Dipterocarpaceae) highlights the ecological relevance of drought in aseasonal tropical rainforests.</title>
        <authorList>
            <person name="Ng K.K.S."/>
            <person name="Kobayashi M.J."/>
            <person name="Fawcett J.A."/>
            <person name="Hatakeyama M."/>
            <person name="Paape T."/>
            <person name="Ng C.H."/>
            <person name="Ang C.C."/>
            <person name="Tnah L.H."/>
            <person name="Lee C.T."/>
            <person name="Nishiyama T."/>
            <person name="Sese J."/>
            <person name="O'Brien M.J."/>
            <person name="Copetti D."/>
            <person name="Mohd Noor M.I."/>
            <person name="Ong R.C."/>
            <person name="Putra M."/>
            <person name="Sireger I.Z."/>
            <person name="Indrioko S."/>
            <person name="Kosugi Y."/>
            <person name="Izuno A."/>
            <person name="Isagi Y."/>
            <person name="Lee S.L."/>
            <person name="Shimizu K.K."/>
        </authorList>
    </citation>
    <scope>NUCLEOTIDE SEQUENCE [LARGE SCALE GENOMIC DNA]</scope>
    <source>
        <strain evidence="1">214</strain>
    </source>
</reference>
<dbReference type="Proteomes" id="UP001054252">
    <property type="component" value="Unassembled WGS sequence"/>
</dbReference>
<evidence type="ECO:0000313" key="1">
    <source>
        <dbReference type="EMBL" id="GKU97993.1"/>
    </source>
</evidence>
<dbReference type="AlphaFoldDB" id="A0AAV5IJC5"/>
<gene>
    <name evidence="1" type="ORF">SLEP1_g11053</name>
</gene>
<proteinExistence type="predicted"/>